<dbReference type="PANTHER" id="PTHR35103">
    <property type="entry name" value="OS06G0115700 PROTEIN"/>
    <property type="match status" value="1"/>
</dbReference>
<feature type="region of interest" description="Disordered" evidence="1">
    <location>
        <begin position="28"/>
        <end position="65"/>
    </location>
</feature>
<dbReference type="AlphaFoldDB" id="A0AAV1CU02"/>
<proteinExistence type="predicted"/>
<evidence type="ECO:0000256" key="1">
    <source>
        <dbReference type="SAM" id="MobiDB-lite"/>
    </source>
</evidence>
<protein>
    <submittedName>
        <fullName evidence="2">OLC1v1035857C1</fullName>
    </submittedName>
</protein>
<accession>A0AAV1CU02</accession>
<organism evidence="2 3">
    <name type="scientific">Oldenlandia corymbosa var. corymbosa</name>
    <dbReference type="NCBI Taxonomy" id="529605"/>
    <lineage>
        <taxon>Eukaryota</taxon>
        <taxon>Viridiplantae</taxon>
        <taxon>Streptophyta</taxon>
        <taxon>Embryophyta</taxon>
        <taxon>Tracheophyta</taxon>
        <taxon>Spermatophyta</taxon>
        <taxon>Magnoliopsida</taxon>
        <taxon>eudicotyledons</taxon>
        <taxon>Gunneridae</taxon>
        <taxon>Pentapetalae</taxon>
        <taxon>asterids</taxon>
        <taxon>lamiids</taxon>
        <taxon>Gentianales</taxon>
        <taxon>Rubiaceae</taxon>
        <taxon>Rubioideae</taxon>
        <taxon>Spermacoceae</taxon>
        <taxon>Hedyotis-Oldenlandia complex</taxon>
        <taxon>Oldenlandia</taxon>
    </lineage>
</organism>
<keyword evidence="3" id="KW-1185">Reference proteome</keyword>
<evidence type="ECO:0000313" key="3">
    <source>
        <dbReference type="Proteomes" id="UP001161247"/>
    </source>
</evidence>
<evidence type="ECO:0000313" key="2">
    <source>
        <dbReference type="EMBL" id="CAI9099086.1"/>
    </source>
</evidence>
<reference evidence="2" key="1">
    <citation type="submission" date="2023-03" db="EMBL/GenBank/DDBJ databases">
        <authorList>
            <person name="Julca I."/>
        </authorList>
    </citation>
    <scope>NUCLEOTIDE SEQUENCE</scope>
</reference>
<name>A0AAV1CU02_OLDCO</name>
<sequence length="65" mass="7138">MGGLSFQRHHLQGRIEGSVDKLRRSRQLIRKAQQAADPKKKIGPTSPSTPAAPVAVKRKRRILGG</sequence>
<dbReference type="PANTHER" id="PTHR35103:SF1">
    <property type="entry name" value="OS06G0115700 PROTEIN"/>
    <property type="match status" value="1"/>
</dbReference>
<feature type="compositionally biased region" description="Low complexity" evidence="1">
    <location>
        <begin position="44"/>
        <end position="55"/>
    </location>
</feature>
<dbReference type="EMBL" id="OX459120">
    <property type="protein sequence ID" value="CAI9099086.1"/>
    <property type="molecule type" value="Genomic_DNA"/>
</dbReference>
<gene>
    <name evidence="2" type="ORF">OLC1_LOCUS9168</name>
</gene>
<feature type="compositionally biased region" description="Basic residues" evidence="1">
    <location>
        <begin position="56"/>
        <end position="65"/>
    </location>
</feature>
<dbReference type="Proteomes" id="UP001161247">
    <property type="component" value="Chromosome 3"/>
</dbReference>